<dbReference type="GO" id="GO:0009435">
    <property type="term" value="P:NAD+ biosynthetic process"/>
    <property type="evidence" value="ECO:0007669"/>
    <property type="project" value="InterPro"/>
</dbReference>
<proteinExistence type="predicted"/>
<feature type="non-terminal residue" evidence="3">
    <location>
        <position position="310"/>
    </location>
</feature>
<feature type="domain" description="CN hydrolase" evidence="2">
    <location>
        <begin position="4"/>
        <end position="243"/>
    </location>
</feature>
<evidence type="ECO:0000259" key="2">
    <source>
        <dbReference type="PROSITE" id="PS50263"/>
    </source>
</evidence>
<keyword evidence="1" id="KW-0436">Ligase</keyword>
<dbReference type="EMBL" id="UINC01007921">
    <property type="protein sequence ID" value="SVA35679.1"/>
    <property type="molecule type" value="Genomic_DNA"/>
</dbReference>
<dbReference type="PANTHER" id="PTHR23090:SF9">
    <property type="entry name" value="GLUTAMINE-DEPENDENT NAD(+) SYNTHETASE"/>
    <property type="match status" value="1"/>
</dbReference>
<reference evidence="3" key="1">
    <citation type="submission" date="2018-05" db="EMBL/GenBank/DDBJ databases">
        <authorList>
            <person name="Lanie J.A."/>
            <person name="Ng W.-L."/>
            <person name="Kazmierczak K.M."/>
            <person name="Andrzejewski T.M."/>
            <person name="Davidsen T.M."/>
            <person name="Wayne K.J."/>
            <person name="Tettelin H."/>
            <person name="Glass J.I."/>
            <person name="Rusch D."/>
            <person name="Podicherti R."/>
            <person name="Tsui H.-C.T."/>
            <person name="Winkler M.E."/>
        </authorList>
    </citation>
    <scope>NUCLEOTIDE SEQUENCE</scope>
</reference>
<dbReference type="InterPro" id="IPR003010">
    <property type="entry name" value="C-N_Hydrolase"/>
</dbReference>
<gene>
    <name evidence="3" type="ORF">METZ01_LOCUS88533</name>
</gene>
<dbReference type="GO" id="GO:0004359">
    <property type="term" value="F:glutaminase activity"/>
    <property type="evidence" value="ECO:0007669"/>
    <property type="project" value="InterPro"/>
</dbReference>
<organism evidence="3">
    <name type="scientific">marine metagenome</name>
    <dbReference type="NCBI Taxonomy" id="408172"/>
    <lineage>
        <taxon>unclassified sequences</taxon>
        <taxon>metagenomes</taxon>
        <taxon>ecological metagenomes</taxon>
    </lineage>
</organism>
<dbReference type="InterPro" id="IPR003694">
    <property type="entry name" value="NAD_synthase"/>
</dbReference>
<dbReference type="GO" id="GO:0003952">
    <property type="term" value="F:NAD+ synthase (glutamine-hydrolyzing) activity"/>
    <property type="evidence" value="ECO:0007669"/>
    <property type="project" value="InterPro"/>
</dbReference>
<dbReference type="Pfam" id="PF00795">
    <property type="entry name" value="CN_hydrolase"/>
    <property type="match status" value="1"/>
</dbReference>
<dbReference type="AlphaFoldDB" id="A0A381V5M7"/>
<dbReference type="PROSITE" id="PS50263">
    <property type="entry name" value="CN_HYDROLASE"/>
    <property type="match status" value="1"/>
</dbReference>
<dbReference type="InterPro" id="IPR036526">
    <property type="entry name" value="C-N_Hydrolase_sf"/>
</dbReference>
<evidence type="ECO:0000256" key="1">
    <source>
        <dbReference type="ARBA" id="ARBA00022598"/>
    </source>
</evidence>
<name>A0A381V5M7_9ZZZZ</name>
<dbReference type="GO" id="GO:0005737">
    <property type="term" value="C:cytoplasm"/>
    <property type="evidence" value="ECO:0007669"/>
    <property type="project" value="InterPro"/>
</dbReference>
<sequence length="310" mass="34557">MRTFRIALAQINTIVGDLQGNLEKVFHYTSLAKAQSADLVAFPEMAITGYPAEDLVYKHSFLKASKETMRQAVRASSGIGLVIGFVDSDVHTYNAAALAYDGKLINIYHKMHLPTYGVFDEDRYFKPGSQYPVYKINGSNLGVNICEDVWYKDGPMVAQCKSGAELIININASPYHIGKQIEREEMITTRSIDNEVFIAYVNAVGGQDELVFDGASMVSNPEGQILVKGKQFEEDLIIIDLNLESVSRPNVDHQKTRIREHEGLDPSCNTKLFNISGFIEKSYPVLETRRPYTDNTGLDQIYGALVTGTR</sequence>
<dbReference type="CDD" id="cd07570">
    <property type="entry name" value="GAT_Gln-NAD-synth"/>
    <property type="match status" value="1"/>
</dbReference>
<evidence type="ECO:0000313" key="3">
    <source>
        <dbReference type="EMBL" id="SVA35679.1"/>
    </source>
</evidence>
<dbReference type="PANTHER" id="PTHR23090">
    <property type="entry name" value="NH 3 /GLUTAMINE-DEPENDENT NAD + SYNTHETASE"/>
    <property type="match status" value="1"/>
</dbReference>
<dbReference type="SUPFAM" id="SSF56317">
    <property type="entry name" value="Carbon-nitrogen hydrolase"/>
    <property type="match status" value="1"/>
</dbReference>
<accession>A0A381V5M7</accession>
<protein>
    <recommendedName>
        <fullName evidence="2">CN hydrolase domain-containing protein</fullName>
    </recommendedName>
</protein>
<dbReference type="Gene3D" id="3.60.110.10">
    <property type="entry name" value="Carbon-nitrogen hydrolase"/>
    <property type="match status" value="1"/>
</dbReference>